<accession>A0ABS9YCU4</accession>
<reference evidence="2" key="1">
    <citation type="submission" date="2022-03" db="EMBL/GenBank/DDBJ databases">
        <title>Streptomyces 7R015 and 7R016 isolated from Barleria lupulina in Thailand.</title>
        <authorList>
            <person name="Kanchanasin P."/>
            <person name="Phongsopitanun W."/>
            <person name="Tanasupawat S."/>
        </authorList>
    </citation>
    <scope>NUCLEOTIDE SEQUENCE</scope>
    <source>
        <strain evidence="2">7R015</strain>
    </source>
</reference>
<dbReference type="CDD" id="cd00531">
    <property type="entry name" value="NTF2_like"/>
    <property type="match status" value="1"/>
</dbReference>
<sequence length="155" mass="17046">MTDTTLDAALETPRTIESLNAEVQQFYARHMHLLDSGRAEEWARTFTEDAVFAPEHRPEPVVGRAALTAAVRAAYEGLVAAAEVRRHWHGMVAVEPQQDGSLHVRCYALIVGTTVGADPVLKMSCVCEDVLVRGQDGELKVRERRVTKDGVAAPR</sequence>
<keyword evidence="3" id="KW-1185">Reference proteome</keyword>
<dbReference type="InterPro" id="IPR032710">
    <property type="entry name" value="NTF2-like_dom_sf"/>
</dbReference>
<dbReference type="Gene3D" id="3.10.450.50">
    <property type="match status" value="1"/>
</dbReference>
<name>A0ABS9YCU4_9ACTN</name>
<gene>
    <name evidence="2" type="ORF">MQP27_28645</name>
</gene>
<dbReference type="InterPro" id="IPR037401">
    <property type="entry name" value="SnoaL-like"/>
</dbReference>
<proteinExistence type="predicted"/>
<evidence type="ECO:0000313" key="2">
    <source>
        <dbReference type="EMBL" id="MCI3275058.1"/>
    </source>
</evidence>
<dbReference type="RefSeq" id="WP_242768833.1">
    <property type="nucleotide sequence ID" value="NZ_JALDAY010000009.1"/>
</dbReference>
<comment type="caution">
    <text evidence="2">The sequence shown here is derived from an EMBL/GenBank/DDBJ whole genome shotgun (WGS) entry which is preliminary data.</text>
</comment>
<dbReference type="Proteomes" id="UP001165269">
    <property type="component" value="Unassembled WGS sequence"/>
</dbReference>
<dbReference type="Pfam" id="PF13577">
    <property type="entry name" value="SnoaL_4"/>
    <property type="match status" value="1"/>
</dbReference>
<dbReference type="SUPFAM" id="SSF54427">
    <property type="entry name" value="NTF2-like"/>
    <property type="match status" value="1"/>
</dbReference>
<evidence type="ECO:0000259" key="1">
    <source>
        <dbReference type="Pfam" id="PF13577"/>
    </source>
</evidence>
<protein>
    <submittedName>
        <fullName evidence="2">Nuclear transport factor 2 family protein</fullName>
    </submittedName>
</protein>
<organism evidence="2 3">
    <name type="scientific">Streptomyces cylindrosporus</name>
    <dbReference type="NCBI Taxonomy" id="2927583"/>
    <lineage>
        <taxon>Bacteria</taxon>
        <taxon>Bacillati</taxon>
        <taxon>Actinomycetota</taxon>
        <taxon>Actinomycetes</taxon>
        <taxon>Kitasatosporales</taxon>
        <taxon>Streptomycetaceae</taxon>
        <taxon>Streptomyces</taxon>
    </lineage>
</organism>
<dbReference type="EMBL" id="JALDAY010000009">
    <property type="protein sequence ID" value="MCI3275058.1"/>
    <property type="molecule type" value="Genomic_DNA"/>
</dbReference>
<feature type="domain" description="SnoaL-like" evidence="1">
    <location>
        <begin position="21"/>
        <end position="145"/>
    </location>
</feature>
<evidence type="ECO:0000313" key="3">
    <source>
        <dbReference type="Proteomes" id="UP001165269"/>
    </source>
</evidence>